<name>A0A2K1QM98_9PEZI</name>
<keyword evidence="4 7" id="KW-1133">Transmembrane helix</keyword>
<dbReference type="Gene3D" id="2.30.29.30">
    <property type="entry name" value="Pleckstrin-homology domain (PH domain)/Phosphotyrosine-binding domain (PTB)"/>
    <property type="match status" value="1"/>
</dbReference>
<accession>A0A2K1QM98</accession>
<evidence type="ECO:0000313" key="10">
    <source>
        <dbReference type="Proteomes" id="UP000243797"/>
    </source>
</evidence>
<keyword evidence="5 7" id="KW-0472">Membrane</keyword>
<evidence type="ECO:0000256" key="6">
    <source>
        <dbReference type="SAM" id="MobiDB-lite"/>
    </source>
</evidence>
<dbReference type="STRING" id="2082308.A0A2K1QM98"/>
<dbReference type="SMART" id="SM00160">
    <property type="entry name" value="RanBD"/>
    <property type="match status" value="1"/>
</dbReference>
<feature type="transmembrane region" description="Helical" evidence="7">
    <location>
        <begin position="282"/>
        <end position="304"/>
    </location>
</feature>
<dbReference type="InterPro" id="IPR006977">
    <property type="entry name" value="Yip1_dom"/>
</dbReference>
<dbReference type="InterPro" id="IPR011993">
    <property type="entry name" value="PH-like_dom_sf"/>
</dbReference>
<dbReference type="Pfam" id="PF04893">
    <property type="entry name" value="Yip1"/>
    <property type="match status" value="1"/>
</dbReference>
<comment type="caution">
    <text evidence="9">The sequence shown here is derived from an EMBL/GenBank/DDBJ whole genome shotgun (WGS) entry which is preliminary data.</text>
</comment>
<reference evidence="9 10" key="1">
    <citation type="submission" date="2017-06" db="EMBL/GenBank/DDBJ databases">
        <title>Draft genome sequence of a variant of Elsinoe murrayae.</title>
        <authorList>
            <person name="Cheng Q."/>
        </authorList>
    </citation>
    <scope>NUCLEOTIDE SEQUENCE [LARGE SCALE GENOMIC DNA]</scope>
    <source>
        <strain evidence="9 10">CQ-2017a</strain>
    </source>
</reference>
<dbReference type="EMBL" id="NKHZ01000058">
    <property type="protein sequence ID" value="PNS16278.1"/>
    <property type="molecule type" value="Genomic_DNA"/>
</dbReference>
<feature type="region of interest" description="Disordered" evidence="6">
    <location>
        <begin position="793"/>
        <end position="833"/>
    </location>
</feature>
<evidence type="ECO:0000256" key="2">
    <source>
        <dbReference type="ARBA" id="ARBA00010596"/>
    </source>
</evidence>
<feature type="compositionally biased region" description="Polar residues" evidence="6">
    <location>
        <begin position="385"/>
        <end position="394"/>
    </location>
</feature>
<keyword evidence="3 7" id="KW-0812">Transmembrane</keyword>
<comment type="similarity">
    <text evidence="2">Belongs to the YIP1 family.</text>
</comment>
<feature type="transmembrane region" description="Helical" evidence="7">
    <location>
        <begin position="195"/>
        <end position="213"/>
    </location>
</feature>
<dbReference type="PANTHER" id="PTHR21236:SF1">
    <property type="entry name" value="PROTEIN YIPF6"/>
    <property type="match status" value="1"/>
</dbReference>
<feature type="compositionally biased region" description="Low complexity" evidence="6">
    <location>
        <begin position="541"/>
        <end position="561"/>
    </location>
</feature>
<feature type="compositionally biased region" description="Basic and acidic residues" evidence="6">
    <location>
        <begin position="726"/>
        <end position="744"/>
    </location>
</feature>
<feature type="compositionally biased region" description="Low complexity" evidence="6">
    <location>
        <begin position="625"/>
        <end position="652"/>
    </location>
</feature>
<feature type="transmembrane region" description="Helical" evidence="7">
    <location>
        <begin position="220"/>
        <end position="243"/>
    </location>
</feature>
<dbReference type="InterPro" id="IPR045231">
    <property type="entry name" value="Yip1/4-like"/>
</dbReference>
<evidence type="ECO:0000256" key="1">
    <source>
        <dbReference type="ARBA" id="ARBA00004141"/>
    </source>
</evidence>
<feature type="compositionally biased region" description="Low complexity" evidence="6">
    <location>
        <begin position="572"/>
        <end position="605"/>
    </location>
</feature>
<dbReference type="OrthoDB" id="411251at2759"/>
<feature type="transmembrane region" description="Helical" evidence="7">
    <location>
        <begin position="249"/>
        <end position="270"/>
    </location>
</feature>
<dbReference type="AlphaFoldDB" id="A0A2K1QM98"/>
<dbReference type="Proteomes" id="UP000243797">
    <property type="component" value="Unassembled WGS sequence"/>
</dbReference>
<dbReference type="GO" id="GO:0006888">
    <property type="term" value="P:endoplasmic reticulum to Golgi vesicle-mediated transport"/>
    <property type="evidence" value="ECO:0007669"/>
    <property type="project" value="InterPro"/>
</dbReference>
<evidence type="ECO:0000313" key="9">
    <source>
        <dbReference type="EMBL" id="PNS16278.1"/>
    </source>
</evidence>
<evidence type="ECO:0000256" key="3">
    <source>
        <dbReference type="ARBA" id="ARBA00022692"/>
    </source>
</evidence>
<protein>
    <submittedName>
        <fullName evidence="9">Protein YIP4</fullName>
    </submittedName>
</protein>
<evidence type="ECO:0000259" key="8">
    <source>
        <dbReference type="PROSITE" id="PS50196"/>
    </source>
</evidence>
<feature type="compositionally biased region" description="Acidic residues" evidence="6">
    <location>
        <begin position="710"/>
        <end position="725"/>
    </location>
</feature>
<feature type="compositionally biased region" description="Basic and acidic residues" evidence="6">
    <location>
        <begin position="481"/>
        <end position="508"/>
    </location>
</feature>
<dbReference type="PANTHER" id="PTHR21236">
    <property type="entry name" value="GOLGI MEMBRANE PROTEIN YIP1"/>
    <property type="match status" value="1"/>
</dbReference>
<evidence type="ECO:0000256" key="5">
    <source>
        <dbReference type="ARBA" id="ARBA00023136"/>
    </source>
</evidence>
<dbReference type="SUPFAM" id="SSF50729">
    <property type="entry name" value="PH domain-like"/>
    <property type="match status" value="1"/>
</dbReference>
<feature type="region of interest" description="Disordered" evidence="6">
    <location>
        <begin position="60"/>
        <end position="82"/>
    </location>
</feature>
<feature type="compositionally biased region" description="Basic and acidic residues" evidence="6">
    <location>
        <begin position="816"/>
        <end position="833"/>
    </location>
</feature>
<dbReference type="PROSITE" id="PS50196">
    <property type="entry name" value="RANBD1"/>
    <property type="match status" value="1"/>
</dbReference>
<feature type="region of interest" description="Disordered" evidence="6">
    <location>
        <begin position="336"/>
        <end position="654"/>
    </location>
</feature>
<proteinExistence type="inferred from homology"/>
<feature type="domain" description="RanBD1" evidence="8">
    <location>
        <begin position="730"/>
        <end position="902"/>
    </location>
</feature>
<dbReference type="GO" id="GO:0016020">
    <property type="term" value="C:membrane"/>
    <property type="evidence" value="ECO:0007669"/>
    <property type="project" value="UniProtKB-SubCell"/>
</dbReference>
<feature type="compositionally biased region" description="Acidic residues" evidence="6">
    <location>
        <begin position="11"/>
        <end position="23"/>
    </location>
</feature>
<feature type="compositionally biased region" description="Polar residues" evidence="6">
    <location>
        <begin position="64"/>
        <end position="75"/>
    </location>
</feature>
<dbReference type="GO" id="GO:0005802">
    <property type="term" value="C:trans-Golgi network"/>
    <property type="evidence" value="ECO:0007669"/>
    <property type="project" value="TreeGrafter"/>
</dbReference>
<comment type="subcellular location">
    <subcellularLocation>
        <location evidence="1">Membrane</location>
        <topology evidence="1">Multi-pass membrane protein</topology>
    </subcellularLocation>
</comment>
<dbReference type="InterPro" id="IPR000156">
    <property type="entry name" value="Ran_bind_dom"/>
</dbReference>
<evidence type="ECO:0000256" key="4">
    <source>
        <dbReference type="ARBA" id="ARBA00022989"/>
    </source>
</evidence>
<feature type="compositionally biased region" description="Basic and acidic residues" evidence="6">
    <location>
        <begin position="459"/>
        <end position="473"/>
    </location>
</feature>
<feature type="region of interest" description="Disordered" evidence="6">
    <location>
        <begin position="687"/>
        <end position="757"/>
    </location>
</feature>
<sequence length="911" mass="95376">MASRSSFPDPYDQDAVEADLIDPDDGKTPLPTPFPHFILDLSRKQSRLLTQRHAATLDDLEDPLSSNANYSSTSDRAPLVTGSITPAQTQSYLTSSIPGEDRRAPQNTLDESVWATLSRDLKAVWEKMREVLYPKYLLGGAMNAGGTGRGGDAGSGSGPEGEGRFGGLMGMVGRWPDADVVLQGGMSEGLRDWDLWGPLLFCLLLSFFLSRGAKDDQKSVVFSGVFAIVWIGEAVVTVQIKLLGGNVSFFQSVCIIGYTLFPLVIAALLSALSLPTIARIPVYLVLIAWSMAAGISILGGSGVVKNRVGIAVYPLLVFYKRRLFLSLTARRKHDRLRNGTSITGSKRKGTGNPRSGGGMSSTDASRVSPDTEGEKPVRERLQKASIDTTASMPLSSDDGGTGAGAAKETGARSVETEEGTEIGGPATRGRPQRKRSHDEATGEEGQKGSEGKHGRKRSRDSAVEDEAGSKRPSLDVVRPGAVEKEVVGGDKKDGGKTNGERRSNELKRAGHSTPPAEEEEGGDKEGVISPKNKRSRVGEMTNGADKTTAAANAEKTTATDESTAKTSIEQPSGQTTSSSAFAASGFGAFASSSTSGFGSVASSGSKLASFASPEPETKPAEAAKSSTSTFGGALGATSAFGGTTSGSAFGSSSGFGGGGFGGGSAFGGGSGFGSGFGGAAGGKLSSFANPSGSTFGGAKKATRAFGAPAGEDEEEASDGEGEEDEAKVKSPRDGVEERRDERFFQQDLETGEENETTEYTCRAKLYSFVPSNPSDPTSKKEWKERGLGVLRLNVENSPNADPESGLAATTSKSPKSGRDSQADDKDSATNDGKVRARLVMRADGSHRVVLNTAIKKELTFGSVKGEKPQGGFVYFMGSIDGSGKLELLQMKMRQQCAGELYEHIAGLQKCM</sequence>
<feature type="region of interest" description="Disordered" evidence="6">
    <location>
        <begin position="1"/>
        <end position="36"/>
    </location>
</feature>
<organism evidence="9 10">
    <name type="scientific">Sphaceloma murrayae</name>
    <dbReference type="NCBI Taxonomy" id="2082308"/>
    <lineage>
        <taxon>Eukaryota</taxon>
        <taxon>Fungi</taxon>
        <taxon>Dikarya</taxon>
        <taxon>Ascomycota</taxon>
        <taxon>Pezizomycotina</taxon>
        <taxon>Dothideomycetes</taxon>
        <taxon>Dothideomycetidae</taxon>
        <taxon>Myriangiales</taxon>
        <taxon>Elsinoaceae</taxon>
        <taxon>Sphaceloma</taxon>
    </lineage>
</organism>
<evidence type="ECO:0000256" key="7">
    <source>
        <dbReference type="SAM" id="Phobius"/>
    </source>
</evidence>
<dbReference type="InParanoid" id="A0A2K1QM98"/>
<dbReference type="Pfam" id="PF00638">
    <property type="entry name" value="Ran_BP1"/>
    <property type="match status" value="1"/>
</dbReference>
<keyword evidence="10" id="KW-1185">Reference proteome</keyword>
<gene>
    <name evidence="9" type="ORF">CAC42_6385</name>
</gene>
<feature type="compositionally biased region" description="Basic and acidic residues" evidence="6">
    <location>
        <begin position="436"/>
        <end position="452"/>
    </location>
</feature>
<feature type="compositionally biased region" description="Basic and acidic residues" evidence="6">
    <location>
        <begin position="372"/>
        <end position="382"/>
    </location>
</feature>